<proteinExistence type="inferred from homology"/>
<dbReference type="NCBIfam" id="TIGR01977">
    <property type="entry name" value="am_tr_V_EF2568"/>
    <property type="match status" value="1"/>
</dbReference>
<dbReference type="GO" id="GO:0008483">
    <property type="term" value="F:transaminase activity"/>
    <property type="evidence" value="ECO:0007669"/>
    <property type="project" value="UniProtKB-KW"/>
</dbReference>
<dbReference type="InterPro" id="IPR000192">
    <property type="entry name" value="Aminotrans_V_dom"/>
</dbReference>
<dbReference type="InterPro" id="IPR015421">
    <property type="entry name" value="PyrdxlP-dep_Trfase_major"/>
</dbReference>
<dbReference type="InterPro" id="IPR010969">
    <property type="entry name" value="Cys_dSase-rel_unknwn_funct"/>
</dbReference>
<evidence type="ECO:0000313" key="10">
    <source>
        <dbReference type="Proteomes" id="UP000649604"/>
    </source>
</evidence>
<dbReference type="EC" id="2.8.1.7" evidence="3"/>
<evidence type="ECO:0000256" key="7">
    <source>
        <dbReference type="RuleBase" id="RU004504"/>
    </source>
</evidence>
<keyword evidence="9" id="KW-0032">Aminotransferase</keyword>
<dbReference type="GO" id="GO:0030170">
    <property type="term" value="F:pyridoxal phosphate binding"/>
    <property type="evidence" value="ECO:0007669"/>
    <property type="project" value="InterPro"/>
</dbReference>
<dbReference type="Pfam" id="PF00266">
    <property type="entry name" value="Aminotran_5"/>
    <property type="match status" value="1"/>
</dbReference>
<evidence type="ECO:0000256" key="1">
    <source>
        <dbReference type="ARBA" id="ARBA00001933"/>
    </source>
</evidence>
<dbReference type="InterPro" id="IPR010970">
    <property type="entry name" value="Cys_dSase_SufS"/>
</dbReference>
<evidence type="ECO:0000256" key="4">
    <source>
        <dbReference type="ARBA" id="ARBA00022679"/>
    </source>
</evidence>
<dbReference type="InterPro" id="IPR016454">
    <property type="entry name" value="Cysteine_dSase"/>
</dbReference>
<dbReference type="InterPro" id="IPR020578">
    <property type="entry name" value="Aminotrans_V_PyrdxlP_BS"/>
</dbReference>
<keyword evidence="4" id="KW-0808">Transferase</keyword>
<dbReference type="InterPro" id="IPR015424">
    <property type="entry name" value="PyrdxlP-dep_Trfase"/>
</dbReference>
<evidence type="ECO:0000256" key="3">
    <source>
        <dbReference type="ARBA" id="ARBA00012239"/>
    </source>
</evidence>
<evidence type="ECO:0000256" key="6">
    <source>
        <dbReference type="ARBA" id="ARBA00050776"/>
    </source>
</evidence>
<dbReference type="PANTHER" id="PTHR43586:SF4">
    <property type="entry name" value="ISOPENICILLIN N EPIMERASE"/>
    <property type="match status" value="1"/>
</dbReference>
<comment type="similarity">
    <text evidence="2">Belongs to the class-V pyridoxal-phosphate-dependent aminotransferase family. Csd subfamily.</text>
</comment>
<evidence type="ECO:0000256" key="2">
    <source>
        <dbReference type="ARBA" id="ARBA00010447"/>
    </source>
</evidence>
<sequence length="384" mass="41196">MIYFDNAATSWPKPPGVTDAIVHFLQNIGASPGRSGHQLALKAGRIVYATREAIAELFHAPDPLRVVFTQNVTESLNLAFNGFLHPGDHVITSSMEHNSVMRPLRALERRGVELTVVPCSTAGLLHPADIEAAIRPNTAMIALNHASNVVGTIQPVTEVGRIARQHDLLFLVDTAQTAGAYPIDMPAENIDLLAFTGHKSLYGPTGTGGLILGERVAIDRLEPLKRGGTGSRSEEEEQPTFLPDVYGSGTMNAMGLAGLLSSVRWVIEQGVETIRAHEIMLVQKLIEGLKCIPGITVYGTQDAARQTATVSCSLATMDPGEMGLRLDEEYDILCRVGLHCSPAAHKTIGTFPVGTVRFGLGFLNTVEEVSAVLTAIEALAKERP</sequence>
<dbReference type="PROSITE" id="PS00595">
    <property type="entry name" value="AA_TRANSFER_CLASS_5"/>
    <property type="match status" value="1"/>
</dbReference>
<evidence type="ECO:0000259" key="8">
    <source>
        <dbReference type="Pfam" id="PF00266"/>
    </source>
</evidence>
<keyword evidence="5" id="KW-0663">Pyridoxal phosphate</keyword>
<dbReference type="GO" id="GO:0006534">
    <property type="term" value="P:cysteine metabolic process"/>
    <property type="evidence" value="ECO:0007669"/>
    <property type="project" value="InterPro"/>
</dbReference>
<dbReference type="CDD" id="cd06453">
    <property type="entry name" value="SufS_like"/>
    <property type="match status" value="1"/>
</dbReference>
<dbReference type="InterPro" id="IPR015422">
    <property type="entry name" value="PyrdxlP-dep_Trfase_small"/>
</dbReference>
<accession>A0A9D5JXC1</accession>
<dbReference type="AlphaFoldDB" id="A0A9D5JXC1"/>
<dbReference type="PANTHER" id="PTHR43586">
    <property type="entry name" value="CYSTEINE DESULFURASE"/>
    <property type="match status" value="1"/>
</dbReference>
<organism evidence="9 10">
    <name type="scientific">candidate division KSB3 bacterium</name>
    <dbReference type="NCBI Taxonomy" id="2044937"/>
    <lineage>
        <taxon>Bacteria</taxon>
        <taxon>candidate division KSB3</taxon>
    </lineage>
</organism>
<reference evidence="9" key="1">
    <citation type="submission" date="2019-11" db="EMBL/GenBank/DDBJ databases">
        <title>Microbial mats filling the niche in hypersaline microbial mats.</title>
        <authorList>
            <person name="Wong H.L."/>
            <person name="Macleod F.I."/>
            <person name="White R.A. III"/>
            <person name="Burns B.P."/>
        </authorList>
    </citation>
    <scope>NUCLEOTIDE SEQUENCE</scope>
    <source>
        <strain evidence="9">Rbin_158</strain>
    </source>
</reference>
<dbReference type="Gene3D" id="3.40.640.10">
    <property type="entry name" value="Type I PLP-dependent aspartate aminotransferase-like (Major domain)"/>
    <property type="match status" value="1"/>
</dbReference>
<feature type="domain" description="Aminotransferase class V" evidence="8">
    <location>
        <begin position="2"/>
        <end position="371"/>
    </location>
</feature>
<protein>
    <recommendedName>
        <fullName evidence="3">cysteine desulfurase</fullName>
        <ecNumber evidence="3">2.8.1.7</ecNumber>
    </recommendedName>
</protein>
<gene>
    <name evidence="9" type="ORF">GF339_13960</name>
</gene>
<comment type="cofactor">
    <cofactor evidence="1 7">
        <name>pyridoxal 5'-phosphate</name>
        <dbReference type="ChEBI" id="CHEBI:597326"/>
    </cofactor>
</comment>
<dbReference type="SUPFAM" id="SSF53383">
    <property type="entry name" value="PLP-dependent transferases"/>
    <property type="match status" value="1"/>
</dbReference>
<evidence type="ECO:0000313" key="9">
    <source>
        <dbReference type="EMBL" id="MBD3325686.1"/>
    </source>
</evidence>
<dbReference type="PIRSF" id="PIRSF005572">
    <property type="entry name" value="NifS"/>
    <property type="match status" value="1"/>
</dbReference>
<name>A0A9D5JXC1_9BACT</name>
<dbReference type="GO" id="GO:0031071">
    <property type="term" value="F:cysteine desulfurase activity"/>
    <property type="evidence" value="ECO:0007669"/>
    <property type="project" value="UniProtKB-EC"/>
</dbReference>
<evidence type="ECO:0000256" key="5">
    <source>
        <dbReference type="ARBA" id="ARBA00022898"/>
    </source>
</evidence>
<dbReference type="Proteomes" id="UP000649604">
    <property type="component" value="Unassembled WGS sequence"/>
</dbReference>
<comment type="caution">
    <text evidence="9">The sequence shown here is derived from an EMBL/GenBank/DDBJ whole genome shotgun (WGS) entry which is preliminary data.</text>
</comment>
<dbReference type="Gene3D" id="3.90.1150.10">
    <property type="entry name" value="Aspartate Aminotransferase, domain 1"/>
    <property type="match status" value="1"/>
</dbReference>
<comment type="catalytic activity">
    <reaction evidence="6">
        <text>(sulfur carrier)-H + L-cysteine = (sulfur carrier)-SH + L-alanine</text>
        <dbReference type="Rhea" id="RHEA:43892"/>
        <dbReference type="Rhea" id="RHEA-COMP:14737"/>
        <dbReference type="Rhea" id="RHEA-COMP:14739"/>
        <dbReference type="ChEBI" id="CHEBI:29917"/>
        <dbReference type="ChEBI" id="CHEBI:35235"/>
        <dbReference type="ChEBI" id="CHEBI:57972"/>
        <dbReference type="ChEBI" id="CHEBI:64428"/>
        <dbReference type="EC" id="2.8.1.7"/>
    </reaction>
</comment>
<dbReference type="EMBL" id="WJJP01000449">
    <property type="protein sequence ID" value="MBD3325686.1"/>
    <property type="molecule type" value="Genomic_DNA"/>
</dbReference>